<reference evidence="2 3" key="1">
    <citation type="submission" date="2024-10" db="EMBL/GenBank/DDBJ databases">
        <title>The Natural Products Discovery Center: Release of the First 8490 Sequenced Strains for Exploring Actinobacteria Biosynthetic Diversity.</title>
        <authorList>
            <person name="Kalkreuter E."/>
            <person name="Kautsar S.A."/>
            <person name="Yang D."/>
            <person name="Bader C.D."/>
            <person name="Teijaro C.N."/>
            <person name="Fluegel L."/>
            <person name="Davis C.M."/>
            <person name="Simpson J.R."/>
            <person name="Lauterbach L."/>
            <person name="Steele A.D."/>
            <person name="Gui C."/>
            <person name="Meng S."/>
            <person name="Li G."/>
            <person name="Viehrig K."/>
            <person name="Ye F."/>
            <person name="Su P."/>
            <person name="Kiefer A.F."/>
            <person name="Nichols A."/>
            <person name="Cepeda A.J."/>
            <person name="Yan W."/>
            <person name="Fan B."/>
            <person name="Jiang Y."/>
            <person name="Adhikari A."/>
            <person name="Zheng C.-J."/>
            <person name="Schuster L."/>
            <person name="Cowan T.M."/>
            <person name="Smanski M.J."/>
            <person name="Chevrette M.G."/>
            <person name="De Carvalho L.P.S."/>
            <person name="Shen B."/>
        </authorList>
    </citation>
    <scope>NUCLEOTIDE SEQUENCE [LARGE SCALE GENOMIC DNA]</scope>
    <source>
        <strain evidence="2 3">NPDC048320</strain>
    </source>
</reference>
<accession>A0ABW7BH26</accession>
<keyword evidence="2" id="KW-0378">Hydrolase</keyword>
<dbReference type="RefSeq" id="WP_392825346.1">
    <property type="nucleotide sequence ID" value="NZ_JBICYV010000031.1"/>
</dbReference>
<dbReference type="PANTHER" id="PTHR31118">
    <property type="entry name" value="CYCLASE-LIKE PROTEIN 2"/>
    <property type="match status" value="1"/>
</dbReference>
<organism evidence="2 3">
    <name type="scientific">Streptomyces cinerochromogenes</name>
    <dbReference type="NCBI Taxonomy" id="66422"/>
    <lineage>
        <taxon>Bacteria</taxon>
        <taxon>Bacillati</taxon>
        <taxon>Actinomycetota</taxon>
        <taxon>Actinomycetes</taxon>
        <taxon>Kitasatosporales</taxon>
        <taxon>Streptomycetaceae</taxon>
        <taxon>Streptomyces</taxon>
    </lineage>
</organism>
<name>A0ABW7BH26_9ACTN</name>
<proteinExistence type="predicted"/>
<dbReference type="SUPFAM" id="SSF102198">
    <property type="entry name" value="Putative cyclase"/>
    <property type="match status" value="1"/>
</dbReference>
<protein>
    <submittedName>
        <fullName evidence="2">Cyclase family protein</fullName>
        <ecNumber evidence="2">3.5.-.-</ecNumber>
    </submittedName>
</protein>
<dbReference type="InterPro" id="IPR037175">
    <property type="entry name" value="KFase_sf"/>
</dbReference>
<dbReference type="InterPro" id="IPR007325">
    <property type="entry name" value="KFase/CYL"/>
</dbReference>
<sequence>MCSPETIIGAASAEPPDPSRRTRAAGTAEQGGTPAPHVPRGAVRDLTHVLSTAWPVFELYVKPMEMRRLANLAEHEYNAFELTYNEHIGTHVDAPAHFDDDGLTVEQIPAQNLVAPLAVVRVRERAARDNLTELSVDDLLRWESRHGRIPDGALLAVDNGWSERIDVPGAFLNYDEKEGHYRHPGISVEAAHFLVEERSVVGVGIDTPSLEPGNRPADPFTHRVLLPAGLYGIENLAHLDTVPDIGATVVVGAPKHAGGTGGPARILAFV</sequence>
<dbReference type="GO" id="GO:0016787">
    <property type="term" value="F:hydrolase activity"/>
    <property type="evidence" value="ECO:0007669"/>
    <property type="project" value="UniProtKB-KW"/>
</dbReference>
<dbReference type="Proteomes" id="UP001604267">
    <property type="component" value="Unassembled WGS sequence"/>
</dbReference>
<dbReference type="EMBL" id="JBICYV010000031">
    <property type="protein sequence ID" value="MFG3016483.1"/>
    <property type="molecule type" value="Genomic_DNA"/>
</dbReference>
<dbReference type="Pfam" id="PF04199">
    <property type="entry name" value="Cyclase"/>
    <property type="match status" value="1"/>
</dbReference>
<evidence type="ECO:0000256" key="1">
    <source>
        <dbReference type="SAM" id="MobiDB-lite"/>
    </source>
</evidence>
<dbReference type="Gene3D" id="3.50.30.50">
    <property type="entry name" value="Putative cyclase"/>
    <property type="match status" value="1"/>
</dbReference>
<dbReference type="EC" id="3.5.-.-" evidence="2"/>
<comment type="caution">
    <text evidence="2">The sequence shown here is derived from an EMBL/GenBank/DDBJ whole genome shotgun (WGS) entry which is preliminary data.</text>
</comment>
<dbReference type="PANTHER" id="PTHR31118:SF12">
    <property type="entry name" value="CYCLASE-LIKE PROTEIN 2"/>
    <property type="match status" value="1"/>
</dbReference>
<evidence type="ECO:0000313" key="2">
    <source>
        <dbReference type="EMBL" id="MFG3016483.1"/>
    </source>
</evidence>
<evidence type="ECO:0000313" key="3">
    <source>
        <dbReference type="Proteomes" id="UP001604267"/>
    </source>
</evidence>
<gene>
    <name evidence="2" type="ORF">ACGFZB_39770</name>
</gene>
<keyword evidence="3" id="KW-1185">Reference proteome</keyword>
<feature type="region of interest" description="Disordered" evidence="1">
    <location>
        <begin position="1"/>
        <end position="40"/>
    </location>
</feature>